<dbReference type="STRING" id="679197.HMPREF9336_04334"/>
<dbReference type="AlphaFoldDB" id="U1M277"/>
<keyword evidence="3" id="KW-1185">Reference proteome</keyword>
<gene>
    <name evidence="2" type="ORF">HMPREF9336_04334</name>
</gene>
<evidence type="ECO:0000313" key="3">
    <source>
        <dbReference type="Proteomes" id="UP000004816"/>
    </source>
</evidence>
<comment type="caution">
    <text evidence="2">The sequence shown here is derived from an EMBL/GenBank/DDBJ whole genome shotgun (WGS) entry which is preliminary data.</text>
</comment>
<protein>
    <submittedName>
        <fullName evidence="2">Uncharacterized protein</fullName>
    </submittedName>
</protein>
<dbReference type="HOGENOM" id="CLU_3084609_0_0_11"/>
<proteinExistence type="predicted"/>
<dbReference type="EMBL" id="ACZI02000003">
    <property type="protein sequence ID" value="ERG69190.1"/>
    <property type="molecule type" value="Genomic_DNA"/>
</dbReference>
<dbReference type="RefSeq" id="WP_021030752.1">
    <property type="nucleotide sequence ID" value="NZ_KI391954.1"/>
</dbReference>
<evidence type="ECO:0000313" key="2">
    <source>
        <dbReference type="EMBL" id="ERG69190.1"/>
    </source>
</evidence>
<reference evidence="2 3" key="1">
    <citation type="journal article" date="2011" name="Stand. Genomic Sci.">
        <title>High quality draft genome sequence of Segniliparus rugosus CDC 945(T)= (ATCC BAA-974(T)).</title>
        <authorList>
            <person name="Earl A.M."/>
            <person name="Desjardins C.A."/>
            <person name="Fitzgerald M.G."/>
            <person name="Arachchi H.M."/>
            <person name="Zeng Q."/>
            <person name="Mehta T."/>
            <person name="Griggs A."/>
            <person name="Birren B.W."/>
            <person name="Toney N.C."/>
            <person name="Carr J."/>
            <person name="Posey J."/>
            <person name="Butler W.R."/>
        </authorList>
    </citation>
    <scope>NUCLEOTIDE SEQUENCE [LARGE SCALE GENOMIC DNA]</scope>
    <source>
        <strain evidence="3">ATCC BAA-974 / DSM 45345 / CCUG 50838 / CIP 108380 / JCM 13579 / CDC 945</strain>
    </source>
</reference>
<keyword evidence="1" id="KW-0472">Membrane</keyword>
<sequence>MAAFGLAKQSRAVLRGLPKLAWSPVIAMFGAIAAFAQDLRRQARFRQIVSAR</sequence>
<keyword evidence="1" id="KW-1133">Transmembrane helix</keyword>
<evidence type="ECO:0000256" key="1">
    <source>
        <dbReference type="SAM" id="Phobius"/>
    </source>
</evidence>
<organism evidence="2 3">
    <name type="scientific">Segniliparus rugosus (strain ATCC BAA-974 / DSM 45345 / CCUG 50838 / CIP 108380 / JCM 13579 / CDC 945)</name>
    <dbReference type="NCBI Taxonomy" id="679197"/>
    <lineage>
        <taxon>Bacteria</taxon>
        <taxon>Bacillati</taxon>
        <taxon>Actinomycetota</taxon>
        <taxon>Actinomycetes</taxon>
        <taxon>Mycobacteriales</taxon>
        <taxon>Segniliparaceae</taxon>
        <taxon>Segniliparus</taxon>
    </lineage>
</organism>
<dbReference type="Proteomes" id="UP000004816">
    <property type="component" value="Unassembled WGS sequence"/>
</dbReference>
<accession>U1M277</accession>
<keyword evidence="1" id="KW-0812">Transmembrane</keyword>
<feature type="transmembrane region" description="Helical" evidence="1">
    <location>
        <begin position="20"/>
        <end position="36"/>
    </location>
</feature>
<name>U1M277_SEGRC</name>